<evidence type="ECO:0000313" key="1">
    <source>
        <dbReference type="EMBL" id="KJV62239.1"/>
    </source>
</evidence>
<proteinExistence type="predicted"/>
<accession>A0A0F3N5R8</accession>
<dbReference type="Proteomes" id="UP000033556">
    <property type="component" value="Unassembled WGS sequence"/>
</dbReference>
<gene>
    <name evidence="1" type="ORF">APHACPA_1260</name>
</gene>
<keyword evidence="2" id="KW-1185">Reference proteome</keyword>
<comment type="caution">
    <text evidence="1">The sequence shown here is derived from an EMBL/GenBank/DDBJ whole genome shotgun (WGS) entry which is preliminary data.</text>
</comment>
<protein>
    <submittedName>
        <fullName evidence="1">Uncharacterized protein</fullName>
    </submittedName>
</protein>
<sequence length="65" mass="7668">MFLKIQKVLQNVEKVLEDAPQNEETLEIGINAALLNLRNMQTNSVRKNKKKFLQMILERLMTQRI</sequence>
<evidence type="ECO:0000313" key="2">
    <source>
        <dbReference type="Proteomes" id="UP000033556"/>
    </source>
</evidence>
<dbReference type="AlphaFoldDB" id="A0A0F3N5R8"/>
<dbReference type="EMBL" id="LANR01000001">
    <property type="protein sequence ID" value="KJV62239.1"/>
    <property type="molecule type" value="Genomic_DNA"/>
</dbReference>
<organism evidence="1 2">
    <name type="scientific">Rickettsia amblyommatis str. Ac/Pa</name>
    <dbReference type="NCBI Taxonomy" id="1359164"/>
    <lineage>
        <taxon>Bacteria</taxon>
        <taxon>Pseudomonadati</taxon>
        <taxon>Pseudomonadota</taxon>
        <taxon>Alphaproteobacteria</taxon>
        <taxon>Rickettsiales</taxon>
        <taxon>Rickettsiaceae</taxon>
        <taxon>Rickettsieae</taxon>
        <taxon>Rickettsia</taxon>
        <taxon>spotted fever group</taxon>
    </lineage>
</organism>
<reference evidence="1 2" key="1">
    <citation type="submission" date="2015-01" db="EMBL/GenBank/DDBJ databases">
        <title>Genome Sequencing of Rickettsiales.</title>
        <authorList>
            <person name="Daugherty S.C."/>
            <person name="Su Q."/>
            <person name="Abolude K."/>
            <person name="Beier-Sexton M."/>
            <person name="Carlyon J.A."/>
            <person name="Carter R."/>
            <person name="Day N.P."/>
            <person name="Dumler S.J."/>
            <person name="Dyachenko V."/>
            <person name="Godinez A."/>
            <person name="Kurtti T.J."/>
            <person name="Lichay M."/>
            <person name="Mullins K.E."/>
            <person name="Ott S."/>
            <person name="Pappas-Brown V."/>
            <person name="Paris D.H."/>
            <person name="Patel P."/>
            <person name="Richards A.L."/>
            <person name="Sadzewicz L."/>
            <person name="Sears K."/>
            <person name="Seidman D."/>
            <person name="Sengamalay N."/>
            <person name="Stenos J."/>
            <person name="Tallon L.J."/>
            <person name="Vincent G."/>
            <person name="Fraser C.M."/>
            <person name="Munderloh U."/>
            <person name="Dunning-Hotopp J.C."/>
        </authorList>
    </citation>
    <scope>NUCLEOTIDE SEQUENCE [LARGE SCALE GENOMIC DNA]</scope>
    <source>
        <strain evidence="1 2">Ac/Pa</strain>
    </source>
</reference>
<dbReference type="PATRIC" id="fig|1359164.3.peg.1244"/>
<name>A0A0F3N5R8_RICAM</name>